<dbReference type="InterPro" id="IPR014710">
    <property type="entry name" value="RmlC-like_jellyroll"/>
</dbReference>
<dbReference type="RefSeq" id="WP_113029255.1">
    <property type="nucleotide sequence ID" value="NZ_QMFB01000001.1"/>
</dbReference>
<protein>
    <recommendedName>
        <fullName evidence="4">HTH araC/xylS-type domain-containing protein</fullName>
    </recommendedName>
</protein>
<dbReference type="Pfam" id="PF02311">
    <property type="entry name" value="AraC_binding"/>
    <property type="match status" value="1"/>
</dbReference>
<evidence type="ECO:0000256" key="3">
    <source>
        <dbReference type="ARBA" id="ARBA00023163"/>
    </source>
</evidence>
<dbReference type="GO" id="GO:0003700">
    <property type="term" value="F:DNA-binding transcription factor activity"/>
    <property type="evidence" value="ECO:0007669"/>
    <property type="project" value="InterPro"/>
</dbReference>
<dbReference type="SUPFAM" id="SSF46689">
    <property type="entry name" value="Homeodomain-like"/>
    <property type="match status" value="2"/>
</dbReference>
<keyword evidence="3" id="KW-0804">Transcription</keyword>
<organism evidence="5 6">
    <name type="scientific">Paenibacillus contaminans</name>
    <dbReference type="NCBI Taxonomy" id="450362"/>
    <lineage>
        <taxon>Bacteria</taxon>
        <taxon>Bacillati</taxon>
        <taxon>Bacillota</taxon>
        <taxon>Bacilli</taxon>
        <taxon>Bacillales</taxon>
        <taxon>Paenibacillaceae</taxon>
        <taxon>Paenibacillus</taxon>
    </lineage>
</organism>
<dbReference type="Gene3D" id="1.10.10.60">
    <property type="entry name" value="Homeodomain-like"/>
    <property type="match status" value="2"/>
</dbReference>
<dbReference type="SMART" id="SM00342">
    <property type="entry name" value="HTH_ARAC"/>
    <property type="match status" value="1"/>
</dbReference>
<dbReference type="SUPFAM" id="SSF51215">
    <property type="entry name" value="Regulatory protein AraC"/>
    <property type="match status" value="1"/>
</dbReference>
<name>A0A329MT75_9BACL</name>
<feature type="domain" description="HTH araC/xylS-type" evidence="4">
    <location>
        <begin position="173"/>
        <end position="270"/>
    </location>
</feature>
<dbReference type="EMBL" id="QMFB01000001">
    <property type="protein sequence ID" value="RAV23145.1"/>
    <property type="molecule type" value="Genomic_DNA"/>
</dbReference>
<keyword evidence="6" id="KW-1185">Reference proteome</keyword>
<reference evidence="5 6" key="1">
    <citation type="journal article" date="2009" name="Int. J. Syst. Evol. Microbiol.">
        <title>Paenibacillus contaminans sp. nov., isolated from a contaminated laboratory plate.</title>
        <authorList>
            <person name="Chou J.H."/>
            <person name="Lee J.H."/>
            <person name="Lin M.C."/>
            <person name="Chang P.S."/>
            <person name="Arun A.B."/>
            <person name="Young C.C."/>
            <person name="Chen W.M."/>
        </authorList>
    </citation>
    <scope>NUCLEOTIDE SEQUENCE [LARGE SCALE GENOMIC DNA]</scope>
    <source>
        <strain evidence="5 6">CKOBP-6</strain>
    </source>
</reference>
<keyword evidence="2" id="KW-0238">DNA-binding</keyword>
<dbReference type="PROSITE" id="PS01124">
    <property type="entry name" value="HTH_ARAC_FAMILY_2"/>
    <property type="match status" value="1"/>
</dbReference>
<dbReference type="Proteomes" id="UP000250369">
    <property type="component" value="Unassembled WGS sequence"/>
</dbReference>
<dbReference type="Pfam" id="PF12833">
    <property type="entry name" value="HTH_18"/>
    <property type="match status" value="1"/>
</dbReference>
<evidence type="ECO:0000313" key="6">
    <source>
        <dbReference type="Proteomes" id="UP000250369"/>
    </source>
</evidence>
<dbReference type="PANTHER" id="PTHR43280">
    <property type="entry name" value="ARAC-FAMILY TRANSCRIPTIONAL REGULATOR"/>
    <property type="match status" value="1"/>
</dbReference>
<sequence>MNDRLERFGEFLANLQTSIFTTSFQQVGSNWAHTNIKHEFDLLYYIVAGQCRIRANNEDLYPRAGQLVLIPAGTTITTSSDDDQFAKYYCHFTASIGETRLNELLRLSLIIDVEDCSLIEQHFQQLLQHSSQHAMTSALRCKAVLYEILCYYIENSPVKTLHDTGHTSIETISVVINYIESHLSDKLSVEKLAGLVHFHPRYFIEVFKTMMGCPPMQYITKLRFERARIMLATTTWSNHEIADKVGIVPEYFTKFFKHHSGISPSVYRNHMAGPSSKI</sequence>
<dbReference type="OrthoDB" id="2548438at2"/>
<dbReference type="GO" id="GO:0043565">
    <property type="term" value="F:sequence-specific DNA binding"/>
    <property type="evidence" value="ECO:0007669"/>
    <property type="project" value="InterPro"/>
</dbReference>
<dbReference type="PANTHER" id="PTHR43280:SF28">
    <property type="entry name" value="HTH-TYPE TRANSCRIPTIONAL ACTIVATOR RHAS"/>
    <property type="match status" value="1"/>
</dbReference>
<keyword evidence="1" id="KW-0805">Transcription regulation</keyword>
<dbReference type="InterPro" id="IPR037923">
    <property type="entry name" value="HTH-like"/>
</dbReference>
<dbReference type="InterPro" id="IPR009057">
    <property type="entry name" value="Homeodomain-like_sf"/>
</dbReference>
<evidence type="ECO:0000259" key="4">
    <source>
        <dbReference type="PROSITE" id="PS01124"/>
    </source>
</evidence>
<dbReference type="AlphaFoldDB" id="A0A329MT75"/>
<evidence type="ECO:0000256" key="1">
    <source>
        <dbReference type="ARBA" id="ARBA00023015"/>
    </source>
</evidence>
<dbReference type="InterPro" id="IPR003313">
    <property type="entry name" value="AraC-bd"/>
</dbReference>
<evidence type="ECO:0000256" key="2">
    <source>
        <dbReference type="ARBA" id="ARBA00023125"/>
    </source>
</evidence>
<comment type="caution">
    <text evidence="5">The sequence shown here is derived from an EMBL/GenBank/DDBJ whole genome shotgun (WGS) entry which is preliminary data.</text>
</comment>
<proteinExistence type="predicted"/>
<accession>A0A329MT75</accession>
<evidence type="ECO:0000313" key="5">
    <source>
        <dbReference type="EMBL" id="RAV23145.1"/>
    </source>
</evidence>
<dbReference type="InterPro" id="IPR018060">
    <property type="entry name" value="HTH_AraC"/>
</dbReference>
<dbReference type="Gene3D" id="2.60.120.10">
    <property type="entry name" value="Jelly Rolls"/>
    <property type="match status" value="1"/>
</dbReference>
<gene>
    <name evidence="5" type="ORF">DQG23_02820</name>
</gene>